<accession>A0AAN7T6T4</accession>
<keyword evidence="4" id="KW-1185">Reference proteome</keyword>
<dbReference type="PANTHER" id="PTHR15243">
    <property type="entry name" value="SERINE/THREONINE-PROTEIN KINASE 19"/>
    <property type="match status" value="1"/>
</dbReference>
<sequence>MPLYLTGARSSRVTKPRPQRTSSLPFNSAKPATSLHRAHTVANILDGHVGLEEEGALAPTGKLASVVDNSTSDVLSAIKYARTTMFEPLPDRAGMNSVGIAEVLNFQKNLPAVVSLAHIHALRSISSKTERDIQYLLAHNEVRRLQLVGRGNEVSGLKELLIATRDYEGIVRASGLPDDVVSSFIAALQANPRVHALPTSFLTRLHIELLFRAGFLVAPSLQSSRNVEAGFGRPAAAAPILSRSTSCPQAVSFDSSVTFESLGGVGSARRSKTTTATMAENRFVLSVPGLSSYLQLVDASRNHFLDLLRQFSRHRQAPVYLLRERWNGNIDDNANQISVAKRIRGEFSNVLPAKTKKWKSFRGLSFDWVLAECLGAGLIELFETHSVGLGVRALV</sequence>
<evidence type="ECO:0000313" key="3">
    <source>
        <dbReference type="EMBL" id="KAK5090545.1"/>
    </source>
</evidence>
<protein>
    <submittedName>
        <fullName evidence="3">Uncharacterized protein</fullName>
    </submittedName>
</protein>
<dbReference type="Proteomes" id="UP001309876">
    <property type="component" value="Unassembled WGS sequence"/>
</dbReference>
<gene>
    <name evidence="3" type="ORF">LTR05_000718</name>
</gene>
<dbReference type="InterPro" id="IPR018865">
    <property type="entry name" value="STK19-like"/>
</dbReference>
<comment type="similarity">
    <text evidence="1">Belongs to the STK19 family.</text>
</comment>
<comment type="caution">
    <text evidence="3">The sequence shown here is derived from an EMBL/GenBank/DDBJ whole genome shotgun (WGS) entry which is preliminary data.</text>
</comment>
<dbReference type="GO" id="GO:0046579">
    <property type="term" value="P:positive regulation of Ras protein signal transduction"/>
    <property type="evidence" value="ECO:0007669"/>
    <property type="project" value="TreeGrafter"/>
</dbReference>
<evidence type="ECO:0000313" key="4">
    <source>
        <dbReference type="Proteomes" id="UP001309876"/>
    </source>
</evidence>
<proteinExistence type="inferred from homology"/>
<organism evidence="3 4">
    <name type="scientific">Lithohypha guttulata</name>
    <dbReference type="NCBI Taxonomy" id="1690604"/>
    <lineage>
        <taxon>Eukaryota</taxon>
        <taxon>Fungi</taxon>
        <taxon>Dikarya</taxon>
        <taxon>Ascomycota</taxon>
        <taxon>Pezizomycotina</taxon>
        <taxon>Eurotiomycetes</taxon>
        <taxon>Chaetothyriomycetidae</taxon>
        <taxon>Chaetothyriales</taxon>
        <taxon>Trichomeriaceae</taxon>
        <taxon>Lithohypha</taxon>
    </lineage>
</organism>
<dbReference type="EMBL" id="JAVRRJ010000001">
    <property type="protein sequence ID" value="KAK5090545.1"/>
    <property type="molecule type" value="Genomic_DNA"/>
</dbReference>
<evidence type="ECO:0000256" key="1">
    <source>
        <dbReference type="ARBA" id="ARBA00093458"/>
    </source>
</evidence>
<dbReference type="PANTHER" id="PTHR15243:SF0">
    <property type="entry name" value="SERINE_THREONINE-PROTEIN KINASE 19"/>
    <property type="match status" value="1"/>
</dbReference>
<dbReference type="AlphaFoldDB" id="A0AAN7T6T4"/>
<name>A0AAN7T6T4_9EURO</name>
<evidence type="ECO:0000256" key="2">
    <source>
        <dbReference type="SAM" id="MobiDB-lite"/>
    </source>
</evidence>
<feature type="region of interest" description="Disordered" evidence="2">
    <location>
        <begin position="1"/>
        <end position="32"/>
    </location>
</feature>
<dbReference type="Pfam" id="PF10494">
    <property type="entry name" value="Stk19"/>
    <property type="match status" value="1"/>
</dbReference>
<reference evidence="3 4" key="1">
    <citation type="submission" date="2023-08" db="EMBL/GenBank/DDBJ databases">
        <title>Black Yeasts Isolated from many extreme environments.</title>
        <authorList>
            <person name="Coleine C."/>
            <person name="Stajich J.E."/>
            <person name="Selbmann L."/>
        </authorList>
    </citation>
    <scope>NUCLEOTIDE SEQUENCE [LARGE SCALE GENOMIC DNA]</scope>
    <source>
        <strain evidence="3 4">CCFEE 5910</strain>
    </source>
</reference>